<evidence type="ECO:0000313" key="2">
    <source>
        <dbReference type="Proteomes" id="UP001412067"/>
    </source>
</evidence>
<proteinExistence type="predicted"/>
<dbReference type="EMBL" id="JBBWWR010000019">
    <property type="protein sequence ID" value="KAK8941903.1"/>
    <property type="molecule type" value="Genomic_DNA"/>
</dbReference>
<gene>
    <name evidence="1" type="ORF">KSP40_PGU011546</name>
</gene>
<dbReference type="Proteomes" id="UP001412067">
    <property type="component" value="Unassembled WGS sequence"/>
</dbReference>
<organism evidence="1 2">
    <name type="scientific">Platanthera guangdongensis</name>
    <dbReference type="NCBI Taxonomy" id="2320717"/>
    <lineage>
        <taxon>Eukaryota</taxon>
        <taxon>Viridiplantae</taxon>
        <taxon>Streptophyta</taxon>
        <taxon>Embryophyta</taxon>
        <taxon>Tracheophyta</taxon>
        <taxon>Spermatophyta</taxon>
        <taxon>Magnoliopsida</taxon>
        <taxon>Liliopsida</taxon>
        <taxon>Asparagales</taxon>
        <taxon>Orchidaceae</taxon>
        <taxon>Orchidoideae</taxon>
        <taxon>Orchideae</taxon>
        <taxon>Orchidinae</taxon>
        <taxon>Platanthera</taxon>
    </lineage>
</organism>
<protein>
    <submittedName>
        <fullName evidence="1">Uncharacterized protein</fullName>
    </submittedName>
</protein>
<sequence>MGELGGKFAPARCIPGTCKRLCASEAALLFASETELLPEDGTGVADHDAASNLDEFVRIFAGISGTGADVSIQAEATWEEDESAGGSDERKGVGFEISGICVSWRTKFWESFFTSSVAVDQM</sequence>
<reference evidence="1 2" key="1">
    <citation type="journal article" date="2022" name="Nat. Plants">
        <title>Genomes of leafy and leafless Platanthera orchids illuminate the evolution of mycoheterotrophy.</title>
        <authorList>
            <person name="Li M.H."/>
            <person name="Liu K.W."/>
            <person name="Li Z."/>
            <person name="Lu H.C."/>
            <person name="Ye Q.L."/>
            <person name="Zhang D."/>
            <person name="Wang J.Y."/>
            <person name="Li Y.F."/>
            <person name="Zhong Z.M."/>
            <person name="Liu X."/>
            <person name="Yu X."/>
            <person name="Liu D.K."/>
            <person name="Tu X.D."/>
            <person name="Liu B."/>
            <person name="Hao Y."/>
            <person name="Liao X.Y."/>
            <person name="Jiang Y.T."/>
            <person name="Sun W.H."/>
            <person name="Chen J."/>
            <person name="Chen Y.Q."/>
            <person name="Ai Y."/>
            <person name="Zhai J.W."/>
            <person name="Wu S.S."/>
            <person name="Zhou Z."/>
            <person name="Hsiao Y.Y."/>
            <person name="Wu W.L."/>
            <person name="Chen Y.Y."/>
            <person name="Lin Y.F."/>
            <person name="Hsu J.L."/>
            <person name="Li C.Y."/>
            <person name="Wang Z.W."/>
            <person name="Zhao X."/>
            <person name="Zhong W.Y."/>
            <person name="Ma X.K."/>
            <person name="Ma L."/>
            <person name="Huang J."/>
            <person name="Chen G.Z."/>
            <person name="Huang M.Z."/>
            <person name="Huang L."/>
            <person name="Peng D.H."/>
            <person name="Luo Y.B."/>
            <person name="Zou S.Q."/>
            <person name="Chen S.P."/>
            <person name="Lan S."/>
            <person name="Tsai W.C."/>
            <person name="Van de Peer Y."/>
            <person name="Liu Z.J."/>
        </authorList>
    </citation>
    <scope>NUCLEOTIDE SEQUENCE [LARGE SCALE GENOMIC DNA]</scope>
    <source>
        <strain evidence="1">Lor288</strain>
    </source>
</reference>
<accession>A0ABR2LIB6</accession>
<name>A0ABR2LIB6_9ASPA</name>
<evidence type="ECO:0000313" key="1">
    <source>
        <dbReference type="EMBL" id="KAK8941903.1"/>
    </source>
</evidence>
<comment type="caution">
    <text evidence="1">The sequence shown here is derived from an EMBL/GenBank/DDBJ whole genome shotgun (WGS) entry which is preliminary data.</text>
</comment>
<keyword evidence="2" id="KW-1185">Reference proteome</keyword>